<evidence type="ECO:0000256" key="2">
    <source>
        <dbReference type="ARBA" id="ARBA00023125"/>
    </source>
</evidence>
<dbReference type="PRINTS" id="PR00455">
    <property type="entry name" value="HTHTETR"/>
</dbReference>
<dbReference type="Pfam" id="PF00440">
    <property type="entry name" value="TetR_N"/>
    <property type="match status" value="1"/>
</dbReference>
<proteinExistence type="predicted"/>
<dbReference type="GO" id="GO:0000976">
    <property type="term" value="F:transcription cis-regulatory region binding"/>
    <property type="evidence" value="ECO:0007669"/>
    <property type="project" value="TreeGrafter"/>
</dbReference>
<protein>
    <submittedName>
        <fullName evidence="7">TetR family transcriptional regulator</fullName>
    </submittedName>
</protein>
<keyword evidence="8" id="KW-1185">Reference proteome</keyword>
<sequence length="260" mass="27227">MISSTSAPRKPSSLTERRKAATRMEIARAAARLFVTQGLRATRAEDIARAAGIAPRTFYRYFATKEEAVAPLYAAGAQRWTDAVRAAPAELPVPEALAHAVRHALTPGAGVSATSWQWVRTLIRLAGTSPAVRKVWADVCRDAERALAEVLATRTGARDNVAEAAAHGRADDASGAVASGLRFSAAVASAAVRVAVEVWATREAAADGPEGPAALALRNLAALRDFAWETEPEPGHGPEPEPGHGPEPEPGHGPEPGPHA</sequence>
<dbReference type="InterPro" id="IPR009057">
    <property type="entry name" value="Homeodomain-like_sf"/>
</dbReference>
<dbReference type="AlphaFoldDB" id="A0A918ZUI5"/>
<dbReference type="Pfam" id="PF17754">
    <property type="entry name" value="TetR_C_14"/>
    <property type="match status" value="1"/>
</dbReference>
<name>A0A918ZUI5_9ACTN</name>
<dbReference type="EMBL" id="BNBC01000009">
    <property type="protein sequence ID" value="GHE70821.1"/>
    <property type="molecule type" value="Genomic_DNA"/>
</dbReference>
<dbReference type="GO" id="GO:0003700">
    <property type="term" value="F:DNA-binding transcription factor activity"/>
    <property type="evidence" value="ECO:0007669"/>
    <property type="project" value="TreeGrafter"/>
</dbReference>
<evidence type="ECO:0000256" key="1">
    <source>
        <dbReference type="ARBA" id="ARBA00023015"/>
    </source>
</evidence>
<dbReference type="Proteomes" id="UP000641386">
    <property type="component" value="Unassembled WGS sequence"/>
</dbReference>
<dbReference type="InterPro" id="IPR041347">
    <property type="entry name" value="MftR_C"/>
</dbReference>
<keyword evidence="3" id="KW-0804">Transcription</keyword>
<evidence type="ECO:0000313" key="7">
    <source>
        <dbReference type="EMBL" id="GHE70821.1"/>
    </source>
</evidence>
<dbReference type="PANTHER" id="PTHR30055">
    <property type="entry name" value="HTH-TYPE TRANSCRIPTIONAL REGULATOR RUTR"/>
    <property type="match status" value="1"/>
</dbReference>
<evidence type="ECO:0000256" key="4">
    <source>
        <dbReference type="PROSITE-ProRule" id="PRU00335"/>
    </source>
</evidence>
<evidence type="ECO:0000313" key="8">
    <source>
        <dbReference type="Proteomes" id="UP000641386"/>
    </source>
</evidence>
<evidence type="ECO:0000259" key="6">
    <source>
        <dbReference type="PROSITE" id="PS50977"/>
    </source>
</evidence>
<keyword evidence="1" id="KW-0805">Transcription regulation</keyword>
<dbReference type="InterPro" id="IPR050109">
    <property type="entry name" value="HTH-type_TetR-like_transc_reg"/>
</dbReference>
<comment type="caution">
    <text evidence="7">The sequence shown here is derived from an EMBL/GenBank/DDBJ whole genome shotgun (WGS) entry which is preliminary data.</text>
</comment>
<gene>
    <name evidence="7" type="ORF">GCM10014715_26170</name>
</gene>
<evidence type="ECO:0000256" key="3">
    <source>
        <dbReference type="ARBA" id="ARBA00023163"/>
    </source>
</evidence>
<organism evidence="7 8">
    <name type="scientific">Streptomyces spiralis</name>
    <dbReference type="NCBI Taxonomy" id="66376"/>
    <lineage>
        <taxon>Bacteria</taxon>
        <taxon>Bacillati</taxon>
        <taxon>Actinomycetota</taxon>
        <taxon>Actinomycetes</taxon>
        <taxon>Kitasatosporales</taxon>
        <taxon>Streptomycetaceae</taxon>
        <taxon>Streptomyces</taxon>
    </lineage>
</organism>
<dbReference type="Gene3D" id="1.10.357.10">
    <property type="entry name" value="Tetracycline Repressor, domain 2"/>
    <property type="match status" value="1"/>
</dbReference>
<accession>A0A918ZUI5</accession>
<dbReference type="PROSITE" id="PS50977">
    <property type="entry name" value="HTH_TETR_2"/>
    <property type="match status" value="1"/>
</dbReference>
<keyword evidence="2 4" id="KW-0238">DNA-binding</keyword>
<feature type="domain" description="HTH tetR-type" evidence="6">
    <location>
        <begin position="20"/>
        <end position="80"/>
    </location>
</feature>
<evidence type="ECO:0000256" key="5">
    <source>
        <dbReference type="SAM" id="MobiDB-lite"/>
    </source>
</evidence>
<feature type="DNA-binding region" description="H-T-H motif" evidence="4">
    <location>
        <begin position="43"/>
        <end position="62"/>
    </location>
</feature>
<reference evidence="7" key="1">
    <citation type="journal article" date="2014" name="Int. J. Syst. Evol. Microbiol.">
        <title>Complete genome sequence of Corynebacterium casei LMG S-19264T (=DSM 44701T), isolated from a smear-ripened cheese.</title>
        <authorList>
            <consortium name="US DOE Joint Genome Institute (JGI-PGF)"/>
            <person name="Walter F."/>
            <person name="Albersmeier A."/>
            <person name="Kalinowski J."/>
            <person name="Ruckert C."/>
        </authorList>
    </citation>
    <scope>NUCLEOTIDE SEQUENCE</scope>
    <source>
        <strain evidence="7">JCM 3302</strain>
    </source>
</reference>
<dbReference type="InterPro" id="IPR001647">
    <property type="entry name" value="HTH_TetR"/>
</dbReference>
<feature type="region of interest" description="Disordered" evidence="5">
    <location>
        <begin position="226"/>
        <end position="260"/>
    </location>
</feature>
<feature type="compositionally biased region" description="Basic and acidic residues" evidence="5">
    <location>
        <begin position="233"/>
        <end position="252"/>
    </location>
</feature>
<dbReference type="PANTHER" id="PTHR30055:SF238">
    <property type="entry name" value="MYCOFACTOCIN BIOSYNTHESIS TRANSCRIPTIONAL REGULATOR MFTR-RELATED"/>
    <property type="match status" value="1"/>
</dbReference>
<dbReference type="SUPFAM" id="SSF46689">
    <property type="entry name" value="Homeodomain-like"/>
    <property type="match status" value="1"/>
</dbReference>
<reference evidence="7" key="2">
    <citation type="submission" date="2020-09" db="EMBL/GenBank/DDBJ databases">
        <authorList>
            <person name="Sun Q."/>
            <person name="Ohkuma M."/>
        </authorList>
    </citation>
    <scope>NUCLEOTIDE SEQUENCE</scope>
    <source>
        <strain evidence="7">JCM 3302</strain>
    </source>
</reference>